<reference evidence="1" key="1">
    <citation type="submission" date="2021-06" db="EMBL/GenBank/DDBJ databases">
        <authorList>
            <person name="Kallberg Y."/>
            <person name="Tangrot J."/>
            <person name="Rosling A."/>
        </authorList>
    </citation>
    <scope>NUCLEOTIDE SEQUENCE</scope>
    <source>
        <strain evidence="1">AU212A</strain>
    </source>
</reference>
<dbReference type="Proteomes" id="UP000789860">
    <property type="component" value="Unassembled WGS sequence"/>
</dbReference>
<proteinExistence type="predicted"/>
<evidence type="ECO:0000313" key="1">
    <source>
        <dbReference type="EMBL" id="CAG8458141.1"/>
    </source>
</evidence>
<dbReference type="EMBL" id="CAJVPM010001042">
    <property type="protein sequence ID" value="CAG8458141.1"/>
    <property type="molecule type" value="Genomic_DNA"/>
</dbReference>
<protein>
    <submittedName>
        <fullName evidence="1">10765_t:CDS:1</fullName>
    </submittedName>
</protein>
<accession>A0ACA9K7W0</accession>
<organism evidence="1 2">
    <name type="scientific">Scutellospora calospora</name>
    <dbReference type="NCBI Taxonomy" id="85575"/>
    <lineage>
        <taxon>Eukaryota</taxon>
        <taxon>Fungi</taxon>
        <taxon>Fungi incertae sedis</taxon>
        <taxon>Mucoromycota</taxon>
        <taxon>Glomeromycotina</taxon>
        <taxon>Glomeromycetes</taxon>
        <taxon>Diversisporales</taxon>
        <taxon>Gigasporaceae</taxon>
        <taxon>Scutellospora</taxon>
    </lineage>
</organism>
<name>A0ACA9K7W0_9GLOM</name>
<keyword evidence="2" id="KW-1185">Reference proteome</keyword>
<comment type="caution">
    <text evidence="1">The sequence shown here is derived from an EMBL/GenBank/DDBJ whole genome shotgun (WGS) entry which is preliminary data.</text>
</comment>
<evidence type="ECO:0000313" key="2">
    <source>
        <dbReference type="Proteomes" id="UP000789860"/>
    </source>
</evidence>
<gene>
    <name evidence="1" type="ORF">SCALOS_LOCUS1493</name>
</gene>
<sequence length="550" mass="63541">MPQKNFGPCSIHNCDGHSEKFRTLTPLAYNKAKEKGTLQHFQYLNIGQELCFAHYLDIVEKMVSPIEYESQIGSLAQNKENIEPTNITFSDQIKILSSILYKQRKNNVDLELDPLRFQQTIEKADSRLCGFFDQLTEILLSDNLSAYNKNEAKKSVVGLCHIMAGMKNKFAYTFKLEVGLFLSASGTSTSAINVMHSIGVSACYRTVYDYKKKITREHPTKIQRFFLDNFNDFFVYNLDDYHDIHENRRPNSTTLSNVKHMATCVCKHVANCAPIPIIFNNISVHNPLNIDASNICFRLIHNYHGIFDVSYSIRKSQWISNGQMDFNNFDIIDLLTVHFYDDAIDARKEKRSMKIVHSRNESELKNAFAKTKRYPYTISNLKTLKEKTAIFLLDYFFKIFKSQGKSKLYKKQKYSLYHLVSLDQVVDVKCLPTGFSTSFPPSINTCDYCHNILNEGEVLTCGHGYHYKCYNELYYGCNHCEEYYKKGINYNVKMFIKCLEKGLNVLTNEELQDKEESTPEADDSDDQTELEGISEVHNNFVNALESVFCW</sequence>